<dbReference type="SUPFAM" id="SSF51206">
    <property type="entry name" value="cAMP-binding domain-like"/>
    <property type="match status" value="2"/>
</dbReference>
<dbReference type="InterPro" id="IPR018490">
    <property type="entry name" value="cNMP-bd_dom_sf"/>
</dbReference>
<dbReference type="PROSITE" id="PS50042">
    <property type="entry name" value="CNMP_BINDING_3"/>
    <property type="match status" value="1"/>
</dbReference>
<protein>
    <submittedName>
        <fullName evidence="4">Uncharacterized protein LOC110982329</fullName>
    </submittedName>
</protein>
<dbReference type="PANTHER" id="PTHR23011:SF28">
    <property type="entry name" value="CYCLIC NUCLEOTIDE-BINDING DOMAIN CONTAINING PROTEIN"/>
    <property type="match status" value="1"/>
</dbReference>
<dbReference type="KEGG" id="aplc:110982329"/>
<name>A0A8B7YYN9_ACAPL</name>
<keyword evidence="3" id="KW-1185">Reference proteome</keyword>
<dbReference type="PANTHER" id="PTHR23011">
    <property type="entry name" value="CYCLIC NUCLEOTIDE-BINDING DOMAIN CONTAINING PROTEIN"/>
    <property type="match status" value="1"/>
</dbReference>
<dbReference type="PRINTS" id="PR00103">
    <property type="entry name" value="CAMPKINASE"/>
</dbReference>
<dbReference type="InterPro" id="IPR000595">
    <property type="entry name" value="cNMP-bd_dom"/>
</dbReference>
<feature type="region of interest" description="Disordered" evidence="1">
    <location>
        <begin position="414"/>
        <end position="471"/>
    </location>
</feature>
<dbReference type="CDD" id="cd00038">
    <property type="entry name" value="CAP_ED"/>
    <property type="match status" value="1"/>
</dbReference>
<dbReference type="SMART" id="SM00100">
    <property type="entry name" value="cNMP"/>
    <property type="match status" value="1"/>
</dbReference>
<dbReference type="RefSeq" id="XP_022096356.1">
    <property type="nucleotide sequence ID" value="XM_022240664.1"/>
</dbReference>
<dbReference type="OMA" id="FYMIRVR"/>
<evidence type="ECO:0000313" key="4">
    <source>
        <dbReference type="RefSeq" id="XP_022096356.1"/>
    </source>
</evidence>
<dbReference type="Gene3D" id="2.60.120.10">
    <property type="entry name" value="Jelly Rolls"/>
    <property type="match status" value="2"/>
</dbReference>
<dbReference type="GeneID" id="110982329"/>
<accession>A0A8B7YYN9</accession>
<dbReference type="OrthoDB" id="2021138at2759"/>
<evidence type="ECO:0000256" key="1">
    <source>
        <dbReference type="SAM" id="MobiDB-lite"/>
    </source>
</evidence>
<organism evidence="3 4">
    <name type="scientific">Acanthaster planci</name>
    <name type="common">Crown-of-thorns starfish</name>
    <dbReference type="NCBI Taxonomy" id="133434"/>
    <lineage>
        <taxon>Eukaryota</taxon>
        <taxon>Metazoa</taxon>
        <taxon>Echinodermata</taxon>
        <taxon>Eleutherozoa</taxon>
        <taxon>Asterozoa</taxon>
        <taxon>Asteroidea</taxon>
        <taxon>Valvatacea</taxon>
        <taxon>Valvatida</taxon>
        <taxon>Acanthasteridae</taxon>
        <taxon>Acanthaster</taxon>
    </lineage>
</organism>
<sequence>MANMYEKVVEVISAAPADRDDMDIDILLPWFRRKAELFISMGNDVIRDIIKNCEFRRHKADDVILRQGDKGHSFFVVLNGSISVYIASDADADGDEDESTPVFTETQNAPRHAMEELGVCVRTLGPGSSFGELALIDSGSVRKASVVANEPSDFIVVDRDLYSRSLKFAQKRDLEEKTDFVNDHPLFKAWKSRHKSVLAMSLTRKRALFGNRLAQQGCPVSGVLFVLRGQAKVSIAPWKQPHRQLLNRKLPKPTHDTSDAPNDIAAKAKIAPYNMNFDVYSIGPGDMIGDIEICCDLSDHAQTVTCLGALEAFELDLDNFHKLITKKNPMTLDQLRMETKMKLIARALRAQNEGLTSVLDALLKKISLDENEPLISIQEDTRYDLWMTQRGPIIDSLGPGSLYYRTKRLDEKLRRRKERREQRENGGDGNIVVEENQQNTKLPNLNLPKIPATSDDNSERNDRNTETRKQRTVLPATFQVNRILNTTVEQKTLATAVTNPEEQIVQNESSRLQAIKSAARGREMCNSMQQSSSKRITFEKGAAQHKATVTRQHPLNAPGIIPSYLHLHNRYLRARQTSQSSLIDRWVRSAPTVDYDTVGLEGLTELQVLRRQYSADEYKSLKEKLRLQEKRHVRYLSSLW</sequence>
<evidence type="ECO:0000259" key="2">
    <source>
        <dbReference type="PROSITE" id="PS50042"/>
    </source>
</evidence>
<evidence type="ECO:0000313" key="3">
    <source>
        <dbReference type="Proteomes" id="UP000694845"/>
    </source>
</evidence>
<reference evidence="4" key="1">
    <citation type="submission" date="2025-08" db="UniProtKB">
        <authorList>
            <consortium name="RefSeq"/>
        </authorList>
    </citation>
    <scope>IDENTIFICATION</scope>
</reference>
<dbReference type="AlphaFoldDB" id="A0A8B7YYN9"/>
<feature type="compositionally biased region" description="Basic and acidic residues" evidence="1">
    <location>
        <begin position="414"/>
        <end position="426"/>
    </location>
</feature>
<proteinExistence type="predicted"/>
<dbReference type="Proteomes" id="UP000694845">
    <property type="component" value="Unplaced"/>
</dbReference>
<dbReference type="InterPro" id="IPR014710">
    <property type="entry name" value="RmlC-like_jellyroll"/>
</dbReference>
<feature type="domain" description="Cyclic nucleotide-binding" evidence="2">
    <location>
        <begin position="37"/>
        <end position="166"/>
    </location>
</feature>
<feature type="compositionally biased region" description="Basic and acidic residues" evidence="1">
    <location>
        <begin position="457"/>
        <end position="469"/>
    </location>
</feature>
<gene>
    <name evidence="4" type="primary">LOC110982329</name>
</gene>